<keyword evidence="4 7" id="KW-1133">Transmembrane helix</keyword>
<dbReference type="GO" id="GO:0005794">
    <property type="term" value="C:Golgi apparatus"/>
    <property type="evidence" value="ECO:0007669"/>
    <property type="project" value="TreeGrafter"/>
</dbReference>
<feature type="domain" description="GOST seven transmembrane" evidence="9">
    <location>
        <begin position="171"/>
        <end position="416"/>
    </location>
</feature>
<dbReference type="EMBL" id="JANBPT010000118">
    <property type="protein sequence ID" value="KAJ1927420.1"/>
    <property type="molecule type" value="Genomic_DNA"/>
</dbReference>
<dbReference type="PANTHER" id="PTHR21229:SF2">
    <property type="entry name" value="RE59932P"/>
    <property type="match status" value="1"/>
</dbReference>
<dbReference type="AlphaFoldDB" id="A0A9W8DWX6"/>
<name>A0A9W8DWX6_9FUNG</name>
<feature type="transmembrane region" description="Helical" evidence="7">
    <location>
        <begin position="357"/>
        <end position="375"/>
    </location>
</feature>
<feature type="transmembrane region" description="Helical" evidence="7">
    <location>
        <begin position="619"/>
        <end position="638"/>
    </location>
</feature>
<dbReference type="InterPro" id="IPR009637">
    <property type="entry name" value="GPR107/GPR108-like"/>
</dbReference>
<feature type="transmembrane region" description="Helical" evidence="7">
    <location>
        <begin position="387"/>
        <end position="407"/>
    </location>
</feature>
<evidence type="ECO:0000313" key="10">
    <source>
        <dbReference type="EMBL" id="KAJ1927420.1"/>
    </source>
</evidence>
<dbReference type="SMART" id="SM01415">
    <property type="entry name" value="DUF106"/>
    <property type="match status" value="1"/>
</dbReference>
<dbReference type="InterPro" id="IPR053937">
    <property type="entry name" value="GOST_TM"/>
</dbReference>
<feature type="transmembrane region" description="Helical" evidence="7">
    <location>
        <begin position="244"/>
        <end position="269"/>
    </location>
</feature>
<dbReference type="PANTHER" id="PTHR21229">
    <property type="entry name" value="LUNG SEVEN TRANSMEMBRANE RECEPTOR"/>
    <property type="match status" value="1"/>
</dbReference>
<dbReference type="OrthoDB" id="29657at2759"/>
<protein>
    <recommendedName>
        <fullName evidence="9">GOST seven transmembrane domain-containing protein</fullName>
    </recommendedName>
</protein>
<proteinExistence type="predicted"/>
<gene>
    <name evidence="10" type="ORF">IWQ60_002927</name>
</gene>
<evidence type="ECO:0000256" key="6">
    <source>
        <dbReference type="SAM" id="MobiDB-lite"/>
    </source>
</evidence>
<keyword evidence="5 7" id="KW-0472">Membrane</keyword>
<dbReference type="Pfam" id="PF01956">
    <property type="entry name" value="EMC3_TMCO1"/>
    <property type="match status" value="1"/>
</dbReference>
<evidence type="ECO:0000313" key="11">
    <source>
        <dbReference type="Proteomes" id="UP001150569"/>
    </source>
</evidence>
<evidence type="ECO:0000256" key="2">
    <source>
        <dbReference type="ARBA" id="ARBA00022692"/>
    </source>
</evidence>
<dbReference type="InterPro" id="IPR002809">
    <property type="entry name" value="EMC3/TMCO1"/>
</dbReference>
<keyword evidence="2 7" id="KW-0812">Transmembrane</keyword>
<feature type="transmembrane region" description="Helical" evidence="7">
    <location>
        <begin position="311"/>
        <end position="332"/>
    </location>
</feature>
<dbReference type="Pfam" id="PF06814">
    <property type="entry name" value="GOST_TM"/>
    <property type="match status" value="1"/>
</dbReference>
<organism evidence="10 11">
    <name type="scientific">Tieghemiomyces parasiticus</name>
    <dbReference type="NCBI Taxonomy" id="78921"/>
    <lineage>
        <taxon>Eukaryota</taxon>
        <taxon>Fungi</taxon>
        <taxon>Fungi incertae sedis</taxon>
        <taxon>Zoopagomycota</taxon>
        <taxon>Kickxellomycotina</taxon>
        <taxon>Dimargaritomycetes</taxon>
        <taxon>Dimargaritales</taxon>
        <taxon>Dimargaritaceae</taxon>
        <taxon>Tieghemiomyces</taxon>
    </lineage>
</organism>
<feature type="region of interest" description="Disordered" evidence="6">
    <location>
        <begin position="522"/>
        <end position="543"/>
    </location>
</feature>
<sequence>MHLFRGCFLVGLVLARLAAGRLELHTTRDTRPVIPLMEFGFYAGGQLHFVLDGLQNHTEGAPADGRIAVMLQHARTPAGATVYMNGRTTACPLDEPVVEDLVRSNRVLTFTLADVLQNGTHWTYERTIGTGEEGTWVASLINCRPRTALTFRFSADNTNPGGSRLSAGDLPLPRLYQLAAVAYAALTGLWAYAWATADRTRHPVDWHHRLLLGFLALVTVHKLLQSHRLAANAVGHGPDAWLVGFYVFAFLKGLMSIVIIALLASGWLFMRPFLTPRDKRIVSCVVPLQVMANVAHTVQNETALGSVEHATWMRVLPFVDFTAFLLIVWTIIQTRQHLFRASEIDGKASVSFRKYKVWGTFYVLTLVYLYGTRVVAQYLNVSLPFHYVRWLSEAIVELTSITFYIIIGYKLRPGTSSTYSLVDDPENPSNAQEVDDPWQVEGQTDLFIPLQTQGGLTQDHLNSASGSKDKAPFQPRPMLAHAFLAIGLALANCAAGEYLGYTLVYGKEEYLTIKQNLQRTQAKLDAEEANDSGTGNPKKRERRLEEMRKQIKVYNTRASSMALRTSLATAALQIVAFYLLNSVALPGVTVAKLPFEPYSFIQGLSHRGLAGDDPTDCSAVFIFILSSVVIKAAFQRYFDLGIRQGSMLANAFQKAKETSI</sequence>
<evidence type="ECO:0000259" key="9">
    <source>
        <dbReference type="Pfam" id="PF06814"/>
    </source>
</evidence>
<evidence type="ECO:0000256" key="8">
    <source>
        <dbReference type="SAM" id="SignalP"/>
    </source>
</evidence>
<keyword evidence="3 8" id="KW-0732">Signal</keyword>
<evidence type="ECO:0000256" key="7">
    <source>
        <dbReference type="SAM" id="Phobius"/>
    </source>
</evidence>
<evidence type="ECO:0000256" key="1">
    <source>
        <dbReference type="ARBA" id="ARBA00004141"/>
    </source>
</evidence>
<feature type="transmembrane region" description="Helical" evidence="7">
    <location>
        <begin position="175"/>
        <end position="194"/>
    </location>
</feature>
<feature type="signal peptide" evidence="8">
    <location>
        <begin position="1"/>
        <end position="20"/>
    </location>
</feature>
<reference evidence="10" key="1">
    <citation type="submission" date="2022-07" db="EMBL/GenBank/DDBJ databases">
        <title>Phylogenomic reconstructions and comparative analyses of Kickxellomycotina fungi.</title>
        <authorList>
            <person name="Reynolds N.K."/>
            <person name="Stajich J.E."/>
            <person name="Barry K."/>
            <person name="Grigoriev I.V."/>
            <person name="Crous P."/>
            <person name="Smith M.E."/>
        </authorList>
    </citation>
    <scope>NUCLEOTIDE SEQUENCE</scope>
    <source>
        <strain evidence="10">RSA 861</strain>
    </source>
</reference>
<feature type="transmembrane region" description="Helical" evidence="7">
    <location>
        <begin position="561"/>
        <end position="580"/>
    </location>
</feature>
<comment type="caution">
    <text evidence="10">The sequence shown here is derived from an EMBL/GenBank/DDBJ whole genome shotgun (WGS) entry which is preliminary data.</text>
</comment>
<feature type="chain" id="PRO_5040784121" description="GOST seven transmembrane domain-containing protein" evidence="8">
    <location>
        <begin position="21"/>
        <end position="660"/>
    </location>
</feature>
<evidence type="ECO:0000256" key="3">
    <source>
        <dbReference type="ARBA" id="ARBA00022729"/>
    </source>
</evidence>
<feature type="transmembrane region" description="Helical" evidence="7">
    <location>
        <begin position="206"/>
        <end position="224"/>
    </location>
</feature>
<evidence type="ECO:0000256" key="5">
    <source>
        <dbReference type="ARBA" id="ARBA00023136"/>
    </source>
</evidence>
<accession>A0A9W8DWX6</accession>
<comment type="subcellular location">
    <subcellularLocation>
        <location evidence="1">Membrane</location>
        <topology evidence="1">Multi-pass membrane protein</topology>
    </subcellularLocation>
</comment>
<dbReference type="Proteomes" id="UP001150569">
    <property type="component" value="Unassembled WGS sequence"/>
</dbReference>
<evidence type="ECO:0000256" key="4">
    <source>
        <dbReference type="ARBA" id="ARBA00022989"/>
    </source>
</evidence>
<keyword evidence="11" id="KW-1185">Reference proteome</keyword>
<dbReference type="GO" id="GO:0016020">
    <property type="term" value="C:membrane"/>
    <property type="evidence" value="ECO:0007669"/>
    <property type="project" value="UniProtKB-SubCell"/>
</dbReference>
<feature type="transmembrane region" description="Helical" evidence="7">
    <location>
        <begin position="281"/>
        <end position="299"/>
    </location>
</feature>